<dbReference type="PANTHER" id="PTHR47475">
    <property type="entry name" value="CHROMOSOME TRANSMISSION FIDELITY PROTEIN 8"/>
    <property type="match status" value="1"/>
</dbReference>
<dbReference type="Proteomes" id="UP000245383">
    <property type="component" value="Unassembled WGS sequence"/>
</dbReference>
<sequence>MSRITISYACEQVKKRQYCLIELHGSIKTDVESLNGLKIGTFELCSDKSAFLVVGSHRLLGKAVPLKKALAMLIKAPDTNQTSMEIDNSTALDSIQEYQTACYDILAVIKYKFVFLDRPSVF</sequence>
<gene>
    <name evidence="1" type="ORF">BB561_004881</name>
</gene>
<dbReference type="GO" id="GO:0031390">
    <property type="term" value="C:Ctf18 RFC-like complex"/>
    <property type="evidence" value="ECO:0007669"/>
    <property type="project" value="InterPro"/>
</dbReference>
<dbReference type="EMBL" id="MBFR01000257">
    <property type="protein sequence ID" value="PVU90455.1"/>
    <property type="molecule type" value="Genomic_DNA"/>
</dbReference>
<evidence type="ECO:0000313" key="1">
    <source>
        <dbReference type="EMBL" id="PVU90455.1"/>
    </source>
</evidence>
<dbReference type="InterPro" id="IPR018607">
    <property type="entry name" value="Ctf8"/>
</dbReference>
<dbReference type="STRING" id="133385.A0A2T9YDR1"/>
<keyword evidence="2" id="KW-1185">Reference proteome</keyword>
<dbReference type="Pfam" id="PF09696">
    <property type="entry name" value="Ctf8"/>
    <property type="match status" value="1"/>
</dbReference>
<accession>A0A2T9YDR1</accession>
<protein>
    <submittedName>
        <fullName evidence="1">Uncharacterized protein</fullName>
    </submittedName>
</protein>
<dbReference type="AlphaFoldDB" id="A0A2T9YDR1"/>
<organism evidence="1 2">
    <name type="scientific">Smittium simulii</name>
    <dbReference type="NCBI Taxonomy" id="133385"/>
    <lineage>
        <taxon>Eukaryota</taxon>
        <taxon>Fungi</taxon>
        <taxon>Fungi incertae sedis</taxon>
        <taxon>Zoopagomycota</taxon>
        <taxon>Kickxellomycotina</taxon>
        <taxon>Harpellomycetes</taxon>
        <taxon>Harpellales</taxon>
        <taxon>Legeriomycetaceae</taxon>
        <taxon>Smittium</taxon>
    </lineage>
</organism>
<comment type="caution">
    <text evidence="1">The sequence shown here is derived from an EMBL/GenBank/DDBJ whole genome shotgun (WGS) entry which is preliminary data.</text>
</comment>
<reference evidence="1 2" key="1">
    <citation type="journal article" date="2018" name="MBio">
        <title>Comparative Genomics Reveals the Core Gene Toolbox for the Fungus-Insect Symbiosis.</title>
        <authorList>
            <person name="Wang Y."/>
            <person name="Stata M."/>
            <person name="Wang W."/>
            <person name="Stajich J.E."/>
            <person name="White M.M."/>
            <person name="Moncalvo J.M."/>
        </authorList>
    </citation>
    <scope>NUCLEOTIDE SEQUENCE [LARGE SCALE GENOMIC DNA]</scope>
    <source>
        <strain evidence="1 2">SWE-8-4</strain>
    </source>
</reference>
<proteinExistence type="predicted"/>
<evidence type="ECO:0000313" key="2">
    <source>
        <dbReference type="Proteomes" id="UP000245383"/>
    </source>
</evidence>
<name>A0A2T9YDR1_9FUNG</name>
<dbReference type="GO" id="GO:0007064">
    <property type="term" value="P:mitotic sister chromatid cohesion"/>
    <property type="evidence" value="ECO:0007669"/>
    <property type="project" value="InterPro"/>
</dbReference>
<dbReference type="PANTHER" id="PTHR47475:SF2">
    <property type="entry name" value="CHROMOSOME TRANSMISSION FIDELITY PROTEIN 8"/>
    <property type="match status" value="1"/>
</dbReference>
<dbReference type="OrthoDB" id="121932at2759"/>